<organism evidence="1 2">
    <name type="scientific">Saitozyma podzolica</name>
    <dbReference type="NCBI Taxonomy" id="1890683"/>
    <lineage>
        <taxon>Eukaryota</taxon>
        <taxon>Fungi</taxon>
        <taxon>Dikarya</taxon>
        <taxon>Basidiomycota</taxon>
        <taxon>Agaricomycotina</taxon>
        <taxon>Tremellomycetes</taxon>
        <taxon>Tremellales</taxon>
        <taxon>Trimorphomycetaceae</taxon>
        <taxon>Saitozyma</taxon>
    </lineage>
</organism>
<evidence type="ECO:0000313" key="1">
    <source>
        <dbReference type="EMBL" id="RSH87290.1"/>
    </source>
</evidence>
<dbReference type="EMBL" id="RSCD01000017">
    <property type="protein sequence ID" value="RSH87290.1"/>
    <property type="molecule type" value="Genomic_DNA"/>
</dbReference>
<name>A0A427Y857_9TREE</name>
<comment type="caution">
    <text evidence="1">The sequence shown here is derived from an EMBL/GenBank/DDBJ whole genome shotgun (WGS) entry which is preliminary data.</text>
</comment>
<sequence length="178" mass="20729">MTYYDRMNLELIRESARAGDLLARAWGWGGPNAIWPLRQFADWFEENIWTTFAELWDHRQIYDETEWAVLDGEPTLLPVPPRAPSGAFPMLSAVVLRHAILFGILLSLALRRPALKPVPACTDMLCVPCLHDRHIRYLYRIRLRLRPDEEWDDWPCDVDGLDDNSEDDSSMIFQMDDV</sequence>
<gene>
    <name evidence="1" type="ORF">EHS25_003199</name>
</gene>
<dbReference type="Proteomes" id="UP000279259">
    <property type="component" value="Unassembled WGS sequence"/>
</dbReference>
<evidence type="ECO:0000313" key="2">
    <source>
        <dbReference type="Proteomes" id="UP000279259"/>
    </source>
</evidence>
<proteinExistence type="predicted"/>
<protein>
    <submittedName>
        <fullName evidence="1">Uncharacterized protein</fullName>
    </submittedName>
</protein>
<accession>A0A427Y857</accession>
<keyword evidence="2" id="KW-1185">Reference proteome</keyword>
<dbReference type="AlphaFoldDB" id="A0A427Y857"/>
<reference evidence="1 2" key="1">
    <citation type="submission" date="2018-11" db="EMBL/GenBank/DDBJ databases">
        <title>Genome sequence of Saitozyma podzolica DSM 27192.</title>
        <authorList>
            <person name="Aliyu H."/>
            <person name="Gorte O."/>
            <person name="Ochsenreither K."/>
        </authorList>
    </citation>
    <scope>NUCLEOTIDE SEQUENCE [LARGE SCALE GENOMIC DNA]</scope>
    <source>
        <strain evidence="1 2">DSM 27192</strain>
    </source>
</reference>